<dbReference type="Gene3D" id="1.10.10.10">
    <property type="entry name" value="Winged helix-like DNA-binding domain superfamily/Winged helix DNA-binding domain"/>
    <property type="match status" value="1"/>
</dbReference>
<evidence type="ECO:0000256" key="3">
    <source>
        <dbReference type="ARBA" id="ARBA00022833"/>
    </source>
</evidence>
<keyword evidence="5" id="KW-0238">DNA-binding</keyword>
<evidence type="ECO:0000256" key="2">
    <source>
        <dbReference type="ARBA" id="ARBA00022491"/>
    </source>
</evidence>
<dbReference type="GO" id="GO:0000976">
    <property type="term" value="F:transcription cis-regulatory region binding"/>
    <property type="evidence" value="ECO:0007669"/>
    <property type="project" value="TreeGrafter"/>
</dbReference>
<evidence type="ECO:0000256" key="1">
    <source>
        <dbReference type="ARBA" id="ARBA00007957"/>
    </source>
</evidence>
<proteinExistence type="inferred from homology"/>
<dbReference type="InterPro" id="IPR002481">
    <property type="entry name" value="FUR"/>
</dbReference>
<evidence type="ECO:0000256" key="6">
    <source>
        <dbReference type="ARBA" id="ARBA00023163"/>
    </source>
</evidence>
<dbReference type="InterPro" id="IPR036388">
    <property type="entry name" value="WH-like_DNA-bd_sf"/>
</dbReference>
<dbReference type="Pfam" id="PF01475">
    <property type="entry name" value="FUR"/>
    <property type="match status" value="1"/>
</dbReference>
<dbReference type="SUPFAM" id="SSF46785">
    <property type="entry name" value="Winged helix' DNA-binding domain"/>
    <property type="match status" value="1"/>
</dbReference>
<keyword evidence="6" id="KW-0804">Transcription</keyword>
<gene>
    <name evidence="7" type="ORF">METZ01_LOCUS402919</name>
</gene>
<dbReference type="EMBL" id="UINC01154659">
    <property type="protein sequence ID" value="SVD50065.1"/>
    <property type="molecule type" value="Genomic_DNA"/>
</dbReference>
<comment type="similarity">
    <text evidence="1">Belongs to the Fur family.</text>
</comment>
<dbReference type="GO" id="GO:1900376">
    <property type="term" value="P:regulation of secondary metabolite biosynthetic process"/>
    <property type="evidence" value="ECO:0007669"/>
    <property type="project" value="TreeGrafter"/>
</dbReference>
<keyword evidence="3" id="KW-0862">Zinc</keyword>
<evidence type="ECO:0000256" key="4">
    <source>
        <dbReference type="ARBA" id="ARBA00023015"/>
    </source>
</evidence>
<keyword evidence="2" id="KW-0678">Repressor</keyword>
<protein>
    <recommendedName>
        <fullName evidence="8">Transcriptional repressor</fullName>
    </recommendedName>
</protein>
<organism evidence="7">
    <name type="scientific">marine metagenome</name>
    <dbReference type="NCBI Taxonomy" id="408172"/>
    <lineage>
        <taxon>unclassified sequences</taxon>
        <taxon>metagenomes</taxon>
        <taxon>ecological metagenomes</taxon>
    </lineage>
</organism>
<dbReference type="InterPro" id="IPR036390">
    <property type="entry name" value="WH_DNA-bd_sf"/>
</dbReference>
<evidence type="ECO:0000313" key="7">
    <source>
        <dbReference type="EMBL" id="SVD50065.1"/>
    </source>
</evidence>
<dbReference type="Gene3D" id="3.30.1490.190">
    <property type="match status" value="1"/>
</dbReference>
<dbReference type="CDD" id="cd07153">
    <property type="entry name" value="Fur_like"/>
    <property type="match status" value="1"/>
</dbReference>
<name>A0A382VVL1_9ZZZZ</name>
<sequence length="121" mass="14192">MRYSYQRETIREIISNTNAHPTADKIFQQAKHRIPNISLGTVYRNLKQLEAVGSVRLIYDGKVTRYDWNMKPHNHLKCKICGDIKDIHMLSNDIRSSVQKKYKFEVDDVEMTIIGTCNKHK</sequence>
<dbReference type="GO" id="GO:0045892">
    <property type="term" value="P:negative regulation of DNA-templated transcription"/>
    <property type="evidence" value="ECO:0007669"/>
    <property type="project" value="TreeGrafter"/>
</dbReference>
<dbReference type="AlphaFoldDB" id="A0A382VVL1"/>
<dbReference type="PANTHER" id="PTHR33202">
    <property type="entry name" value="ZINC UPTAKE REGULATION PROTEIN"/>
    <property type="match status" value="1"/>
</dbReference>
<evidence type="ECO:0000256" key="5">
    <source>
        <dbReference type="ARBA" id="ARBA00023125"/>
    </source>
</evidence>
<keyword evidence="4" id="KW-0805">Transcription regulation</keyword>
<evidence type="ECO:0008006" key="8">
    <source>
        <dbReference type="Google" id="ProtNLM"/>
    </source>
</evidence>
<dbReference type="InterPro" id="IPR043135">
    <property type="entry name" value="Fur_C"/>
</dbReference>
<reference evidence="7" key="1">
    <citation type="submission" date="2018-05" db="EMBL/GenBank/DDBJ databases">
        <authorList>
            <person name="Lanie J.A."/>
            <person name="Ng W.-L."/>
            <person name="Kazmierczak K.M."/>
            <person name="Andrzejewski T.M."/>
            <person name="Davidsen T.M."/>
            <person name="Wayne K.J."/>
            <person name="Tettelin H."/>
            <person name="Glass J.I."/>
            <person name="Rusch D."/>
            <person name="Podicherti R."/>
            <person name="Tsui H.-C.T."/>
            <person name="Winkler M.E."/>
        </authorList>
    </citation>
    <scope>NUCLEOTIDE SEQUENCE</scope>
</reference>
<dbReference type="GO" id="GO:0003700">
    <property type="term" value="F:DNA-binding transcription factor activity"/>
    <property type="evidence" value="ECO:0007669"/>
    <property type="project" value="InterPro"/>
</dbReference>
<accession>A0A382VVL1</accession>
<dbReference type="PANTHER" id="PTHR33202:SF7">
    <property type="entry name" value="FERRIC UPTAKE REGULATION PROTEIN"/>
    <property type="match status" value="1"/>
</dbReference>
<dbReference type="GO" id="GO:0008270">
    <property type="term" value="F:zinc ion binding"/>
    <property type="evidence" value="ECO:0007669"/>
    <property type="project" value="TreeGrafter"/>
</dbReference>